<dbReference type="EMBL" id="UFAJ01000094">
    <property type="protein sequence ID" value="SSD59122.1"/>
    <property type="molecule type" value="Genomic_DNA"/>
</dbReference>
<dbReference type="Pfam" id="PF17317">
    <property type="entry name" value="MFA1_2"/>
    <property type="match status" value="1"/>
</dbReference>
<dbReference type="AlphaFoldDB" id="A0A376B3D3"/>
<dbReference type="GO" id="GO:0000750">
    <property type="term" value="P:pheromone-dependent signal transduction involved in conjugation with cellular fusion"/>
    <property type="evidence" value="ECO:0007669"/>
    <property type="project" value="InterPro"/>
</dbReference>
<dbReference type="GO" id="GO:0000772">
    <property type="term" value="F:mating pheromone activity"/>
    <property type="evidence" value="ECO:0007669"/>
    <property type="project" value="InterPro"/>
</dbReference>
<dbReference type="Proteomes" id="UP000262825">
    <property type="component" value="Unassembled WGS sequence"/>
</dbReference>
<dbReference type="InterPro" id="IPR035296">
    <property type="entry name" value="Mfa1/2"/>
</dbReference>
<protein>
    <submittedName>
        <fullName evidence="1">Uncharacterized protein</fullName>
    </submittedName>
</protein>
<sequence>MQPNTISVSIKDKKSSEKKDNFGVKGVWVDPQCVIA</sequence>
<gene>
    <name evidence="1" type="ORF">SCODWIG_00883</name>
</gene>
<proteinExistence type="predicted"/>
<reference evidence="2" key="1">
    <citation type="submission" date="2018-06" db="EMBL/GenBank/DDBJ databases">
        <authorList>
            <person name="Guldener U."/>
        </authorList>
    </citation>
    <scope>NUCLEOTIDE SEQUENCE [LARGE SCALE GENOMIC DNA]</scope>
    <source>
        <strain evidence="2">UTAD17</strain>
    </source>
</reference>
<accession>A0A376B3D3</accession>
<keyword evidence="2" id="KW-1185">Reference proteome</keyword>
<organism evidence="1 2">
    <name type="scientific">Saccharomycodes ludwigii</name>
    <dbReference type="NCBI Taxonomy" id="36035"/>
    <lineage>
        <taxon>Eukaryota</taxon>
        <taxon>Fungi</taxon>
        <taxon>Dikarya</taxon>
        <taxon>Ascomycota</taxon>
        <taxon>Saccharomycotina</taxon>
        <taxon>Saccharomycetes</taxon>
        <taxon>Saccharomycodales</taxon>
        <taxon>Saccharomycodaceae</taxon>
        <taxon>Saccharomycodes</taxon>
    </lineage>
</organism>
<dbReference type="VEuPathDB" id="FungiDB:SCODWIG_00883"/>
<evidence type="ECO:0000313" key="2">
    <source>
        <dbReference type="Proteomes" id="UP000262825"/>
    </source>
</evidence>
<evidence type="ECO:0000313" key="1">
    <source>
        <dbReference type="EMBL" id="SSD59122.1"/>
    </source>
</evidence>
<name>A0A376B3D3_9ASCO</name>